<evidence type="ECO:0000256" key="1">
    <source>
        <dbReference type="ARBA" id="ARBA00022676"/>
    </source>
</evidence>
<dbReference type="Gene3D" id="3.90.550.10">
    <property type="entry name" value="Spore Coat Polysaccharide Biosynthesis Protein SpsA, Chain A"/>
    <property type="match status" value="1"/>
</dbReference>
<name>A0A7C2YDD2_9CREN</name>
<comment type="caution">
    <text evidence="5">The sequence shown here is derived from an EMBL/GenBank/DDBJ whole genome shotgun (WGS) entry which is preliminary data.</text>
</comment>
<dbReference type="SUPFAM" id="SSF53448">
    <property type="entry name" value="Nucleotide-diphospho-sugar transferases"/>
    <property type="match status" value="1"/>
</dbReference>
<dbReference type="Proteomes" id="UP000885664">
    <property type="component" value="Unassembled WGS sequence"/>
</dbReference>
<protein>
    <submittedName>
        <fullName evidence="5">Glycosyltransferase family 2 protein</fullName>
    </submittedName>
</protein>
<evidence type="ECO:0000256" key="2">
    <source>
        <dbReference type="ARBA" id="ARBA00022679"/>
    </source>
</evidence>
<dbReference type="PANTHER" id="PTHR43630">
    <property type="entry name" value="POLY-BETA-1,6-N-ACETYL-D-GLUCOSAMINE SYNTHASE"/>
    <property type="match status" value="1"/>
</dbReference>
<sequence>MFPVSPPQFIEPDDLLRISMVLTYVKYILYIIWVVPLYRGIKTFTSWRTHYAKLFQLPAQLEVSRNGEIPSVAVVIPARNASKYIRASILSAVNQSLIPKTIYVLDDASSDLTVQTVLKLIGEMNSTLISAGSNGMKEFLKYRVSLKSGRELYIEIISFKEHTGKPKMINHVLGEISKEHEYMLVLDSDTVIEKKYIEKILSFIGGDKKVAGANGTVLLWKPEGEGRLSWFFAKAFRNISSLYYLLTVRFSETVFKSVNSLNGSCALYRVKPLLEVGGFPDDTYVEDTSISWELQLRGYSVLYLPGAFSYTVDPSSLRRFFSKVFRITVGVQKLLMTRVRRIIANGKKNLFMTSLYTSLGSLPFIFVLMNTIVSAFLTYFGVYGTGGISKYIVNSLQFTPFYIVFAFLYKYPLSYLAISYATGILESYATYEFLERLYKNEHSIRIPLSAAKKTIVMVPLILWAQAFIALIALPVSFIHAITGKRASKW</sequence>
<dbReference type="PANTHER" id="PTHR43630:SF1">
    <property type="entry name" value="POLY-BETA-1,6-N-ACETYL-D-GLUCOSAMINE SYNTHASE"/>
    <property type="match status" value="1"/>
</dbReference>
<dbReference type="AlphaFoldDB" id="A0A7C2YDD2"/>
<keyword evidence="2" id="KW-0808">Transferase</keyword>
<dbReference type="Pfam" id="PF13632">
    <property type="entry name" value="Glyco_trans_2_3"/>
    <property type="match status" value="1"/>
</dbReference>
<keyword evidence="3" id="KW-0812">Transmembrane</keyword>
<accession>A0A7C2YDD2</accession>
<dbReference type="GO" id="GO:0016757">
    <property type="term" value="F:glycosyltransferase activity"/>
    <property type="evidence" value="ECO:0007669"/>
    <property type="project" value="UniProtKB-KW"/>
</dbReference>
<evidence type="ECO:0000256" key="3">
    <source>
        <dbReference type="SAM" id="Phobius"/>
    </source>
</evidence>
<feature type="transmembrane region" description="Helical" evidence="3">
    <location>
        <begin position="391"/>
        <end position="409"/>
    </location>
</feature>
<keyword evidence="3" id="KW-0472">Membrane</keyword>
<feature type="transmembrane region" description="Helical" evidence="3">
    <location>
        <begin position="15"/>
        <end position="38"/>
    </location>
</feature>
<feature type="domain" description="Glycosyltransferase 2-like" evidence="4">
    <location>
        <begin position="184"/>
        <end position="396"/>
    </location>
</feature>
<dbReference type="InterPro" id="IPR029044">
    <property type="entry name" value="Nucleotide-diphossugar_trans"/>
</dbReference>
<feature type="transmembrane region" description="Helical" evidence="3">
    <location>
        <begin position="363"/>
        <end position="384"/>
    </location>
</feature>
<gene>
    <name evidence="5" type="ORF">ENO36_01825</name>
</gene>
<proteinExistence type="predicted"/>
<reference evidence="5" key="1">
    <citation type="journal article" date="2020" name="mSystems">
        <title>Genome- and Community-Level Interaction Insights into Carbon Utilization and Element Cycling Functions of Hydrothermarchaeota in Hydrothermal Sediment.</title>
        <authorList>
            <person name="Zhou Z."/>
            <person name="Liu Y."/>
            <person name="Xu W."/>
            <person name="Pan J."/>
            <person name="Luo Z.H."/>
            <person name="Li M."/>
        </authorList>
    </citation>
    <scope>NUCLEOTIDE SEQUENCE [LARGE SCALE GENOMIC DNA]</scope>
    <source>
        <strain evidence="5">SpSt-1259</strain>
    </source>
</reference>
<organism evidence="5">
    <name type="scientific">Fervidicoccus fontis</name>
    <dbReference type="NCBI Taxonomy" id="683846"/>
    <lineage>
        <taxon>Archaea</taxon>
        <taxon>Thermoproteota</taxon>
        <taxon>Thermoprotei</taxon>
        <taxon>Fervidicoccales</taxon>
        <taxon>Fervidicoccaceae</taxon>
        <taxon>Fervidicoccus</taxon>
    </lineage>
</organism>
<evidence type="ECO:0000259" key="4">
    <source>
        <dbReference type="Pfam" id="PF13632"/>
    </source>
</evidence>
<feature type="transmembrane region" description="Helical" evidence="3">
    <location>
        <begin position="455"/>
        <end position="481"/>
    </location>
</feature>
<dbReference type="InterPro" id="IPR001173">
    <property type="entry name" value="Glyco_trans_2-like"/>
</dbReference>
<keyword evidence="1" id="KW-0328">Glycosyltransferase</keyword>
<dbReference type="CDD" id="cd06423">
    <property type="entry name" value="CESA_like"/>
    <property type="match status" value="1"/>
</dbReference>
<dbReference type="EMBL" id="DSFE01000041">
    <property type="protein sequence ID" value="HEU97579.1"/>
    <property type="molecule type" value="Genomic_DNA"/>
</dbReference>
<evidence type="ECO:0000313" key="5">
    <source>
        <dbReference type="EMBL" id="HEU97579.1"/>
    </source>
</evidence>
<keyword evidence="3" id="KW-1133">Transmembrane helix</keyword>